<comment type="cofactor">
    <cofactor evidence="1 6">
        <name>heme</name>
        <dbReference type="ChEBI" id="CHEBI:30413"/>
    </cofactor>
</comment>
<keyword evidence="3 6" id="KW-0349">Heme</keyword>
<dbReference type="InterPro" id="IPR001128">
    <property type="entry name" value="Cyt_P450"/>
</dbReference>
<dbReference type="PRINTS" id="PR00385">
    <property type="entry name" value="P450"/>
</dbReference>
<keyword evidence="7" id="KW-0503">Monooxygenase</keyword>
<dbReference type="Gene3D" id="1.10.630.10">
    <property type="entry name" value="Cytochrome P450"/>
    <property type="match status" value="1"/>
</dbReference>
<keyword evidence="7" id="KW-0560">Oxidoreductase</keyword>
<dbReference type="PROSITE" id="PS00086">
    <property type="entry name" value="CYTOCHROME_P450"/>
    <property type="match status" value="1"/>
</dbReference>
<evidence type="ECO:0000313" key="8">
    <source>
        <dbReference type="EMBL" id="CEJ82748.1"/>
    </source>
</evidence>
<evidence type="ECO:0008006" key="10">
    <source>
        <dbReference type="Google" id="ProtNLM"/>
    </source>
</evidence>
<dbReference type="STRING" id="1531966.A0A0A1SQQ8"/>
<dbReference type="PANTHER" id="PTHR24305">
    <property type="entry name" value="CYTOCHROME P450"/>
    <property type="match status" value="1"/>
</dbReference>
<dbReference type="InterPro" id="IPR050121">
    <property type="entry name" value="Cytochrome_P450_monoxygenase"/>
</dbReference>
<keyword evidence="9" id="KW-1185">Reference proteome</keyword>
<dbReference type="Proteomes" id="UP000039046">
    <property type="component" value="Unassembled WGS sequence"/>
</dbReference>
<feature type="binding site" description="axial binding residue" evidence="6">
    <location>
        <position position="522"/>
    </location>
    <ligand>
        <name>heme</name>
        <dbReference type="ChEBI" id="CHEBI:30413"/>
    </ligand>
    <ligandPart>
        <name>Fe</name>
        <dbReference type="ChEBI" id="CHEBI:18248"/>
    </ligandPart>
</feature>
<dbReference type="PANTHER" id="PTHR24305:SF232">
    <property type="entry name" value="P450, PUTATIVE (EUROFUNG)-RELATED"/>
    <property type="match status" value="1"/>
</dbReference>
<dbReference type="EMBL" id="CDHN01000001">
    <property type="protein sequence ID" value="CEJ82748.1"/>
    <property type="molecule type" value="Genomic_DNA"/>
</dbReference>
<evidence type="ECO:0000313" key="9">
    <source>
        <dbReference type="Proteomes" id="UP000039046"/>
    </source>
</evidence>
<sequence>MTMTLNIAAVGSAAAASIVAYLIWAAYPKPIPGIPYNKDSAVSILGDLPRLLAQIKRDGDVKRFFIAEAYKFDGPIFQLFLFPFRRPVVVISDFGEIRDIMMHRVKEFDRSTRSRDIFQPIGPCSQVTLATDDIWRFHRRLVQDTMSPVFLRNIAAPNLYSAFQNLIVLWNQRCDLADGRPFSVALDFSAATFDGVLAFTFGHDFAHSATKPHIEALAGLSSDDLTHSLGMDDAVEFPAGPLHSDLDCMQRVATQTEKWSSFPMVKLAWLLFGNTAEFRRLFKMKDAVIQEEIRKAVVSQTQHEDDDTRLKHAIDLIVSRETRLAEKDGRQPDYYSRTLVDELYGFLIAGHETTSSTMAWTIKILTEFPAVQTKLRSVLHQTHSTAASEKRNPTVDELMSHTPAYLEAFMAETLRWKTPSPINSRTATQDARILGHHIPKHTTVNFVADGPSFLSRSRKVDDALRTDTYRKDQATYPMAAETDDMDQFIPERWLRENLETGDVVFDVNLWPNTSFGLGPRGCFGKKLAYIEYQFLIVLIVWNFELLGVPETLSGWEGFVQIAYRPRQCYIRARKLGMDGRV</sequence>
<protein>
    <recommendedName>
        <fullName evidence="10">Cytochrome P450</fullName>
    </recommendedName>
</protein>
<dbReference type="InterPro" id="IPR036396">
    <property type="entry name" value="Cyt_P450_sf"/>
</dbReference>
<dbReference type="OrthoDB" id="1470350at2759"/>
<proteinExistence type="inferred from homology"/>
<dbReference type="GO" id="GO:0016705">
    <property type="term" value="F:oxidoreductase activity, acting on paired donors, with incorporation or reduction of molecular oxygen"/>
    <property type="evidence" value="ECO:0007669"/>
    <property type="project" value="InterPro"/>
</dbReference>
<keyword evidence="4 6" id="KW-0479">Metal-binding</keyword>
<dbReference type="SUPFAM" id="SSF48264">
    <property type="entry name" value="Cytochrome P450"/>
    <property type="match status" value="1"/>
</dbReference>
<evidence type="ECO:0000256" key="5">
    <source>
        <dbReference type="ARBA" id="ARBA00023004"/>
    </source>
</evidence>
<dbReference type="HOGENOM" id="CLU_025001_1_0_1"/>
<evidence type="ECO:0000256" key="1">
    <source>
        <dbReference type="ARBA" id="ARBA00001971"/>
    </source>
</evidence>
<evidence type="ECO:0000256" key="7">
    <source>
        <dbReference type="RuleBase" id="RU000461"/>
    </source>
</evidence>
<dbReference type="Pfam" id="PF00067">
    <property type="entry name" value="p450"/>
    <property type="match status" value="2"/>
</dbReference>
<dbReference type="InterPro" id="IPR017972">
    <property type="entry name" value="Cyt_P450_CS"/>
</dbReference>
<name>A0A0A1SQQ8_9HYPO</name>
<organism evidence="8 9">
    <name type="scientific">[Torrubiella] hemipterigena</name>
    <dbReference type="NCBI Taxonomy" id="1531966"/>
    <lineage>
        <taxon>Eukaryota</taxon>
        <taxon>Fungi</taxon>
        <taxon>Dikarya</taxon>
        <taxon>Ascomycota</taxon>
        <taxon>Pezizomycotina</taxon>
        <taxon>Sordariomycetes</taxon>
        <taxon>Hypocreomycetidae</taxon>
        <taxon>Hypocreales</taxon>
        <taxon>Clavicipitaceae</taxon>
        <taxon>Clavicipitaceae incertae sedis</taxon>
        <taxon>'Torrubiella' clade</taxon>
    </lineage>
</organism>
<evidence type="ECO:0000256" key="6">
    <source>
        <dbReference type="PIRSR" id="PIRSR602401-1"/>
    </source>
</evidence>
<keyword evidence="5 6" id="KW-0408">Iron</keyword>
<evidence type="ECO:0000256" key="2">
    <source>
        <dbReference type="ARBA" id="ARBA00010617"/>
    </source>
</evidence>
<dbReference type="GO" id="GO:0004497">
    <property type="term" value="F:monooxygenase activity"/>
    <property type="evidence" value="ECO:0007669"/>
    <property type="project" value="UniProtKB-KW"/>
</dbReference>
<evidence type="ECO:0000256" key="4">
    <source>
        <dbReference type="ARBA" id="ARBA00022723"/>
    </source>
</evidence>
<accession>A0A0A1SQQ8</accession>
<dbReference type="PRINTS" id="PR00463">
    <property type="entry name" value="EP450I"/>
</dbReference>
<dbReference type="AlphaFoldDB" id="A0A0A1SQQ8"/>
<reference evidence="8 9" key="1">
    <citation type="journal article" date="2015" name="Genome Announc.">
        <title>Draft Genome Sequence and Gene Annotation of the Entomopathogenic Fungus Verticillium hemipterigenum.</title>
        <authorList>
            <person name="Horn F."/>
            <person name="Habel A."/>
            <person name="Scharf D.H."/>
            <person name="Dworschak J."/>
            <person name="Brakhage A.A."/>
            <person name="Guthke R."/>
            <person name="Hertweck C."/>
            <person name="Linde J."/>
        </authorList>
    </citation>
    <scope>NUCLEOTIDE SEQUENCE [LARGE SCALE GENOMIC DNA]</scope>
</reference>
<comment type="similarity">
    <text evidence="2 7">Belongs to the cytochrome P450 family.</text>
</comment>
<gene>
    <name evidence="8" type="ORF">VHEMI02796</name>
</gene>
<evidence type="ECO:0000256" key="3">
    <source>
        <dbReference type="ARBA" id="ARBA00022617"/>
    </source>
</evidence>
<dbReference type="InterPro" id="IPR002401">
    <property type="entry name" value="Cyt_P450_E_grp-I"/>
</dbReference>
<dbReference type="GO" id="GO:0020037">
    <property type="term" value="F:heme binding"/>
    <property type="evidence" value="ECO:0007669"/>
    <property type="project" value="InterPro"/>
</dbReference>
<dbReference type="GO" id="GO:0005506">
    <property type="term" value="F:iron ion binding"/>
    <property type="evidence" value="ECO:0007669"/>
    <property type="project" value="InterPro"/>
</dbReference>